<accession>A0ABM8ISR1</accession>
<name>A0ABM8ISR1_9CREN</name>
<reference evidence="1 2" key="1">
    <citation type="submission" date="2023-09" db="EMBL/GenBank/DDBJ databases">
        <title>Pyrofollis japonicus gen. nov. sp. nov., a novel member of the family Pyrodictiaceae isolated from the Iheya North hydrothermal field.</title>
        <authorList>
            <person name="Miyazaki U."/>
            <person name="Sanari M."/>
            <person name="Tame A."/>
            <person name="Kitajima M."/>
            <person name="Okamoto A."/>
            <person name="Sawayama S."/>
            <person name="Miyazaki J."/>
            <person name="Takai K."/>
            <person name="Nakagawa S."/>
        </authorList>
    </citation>
    <scope>NUCLEOTIDE SEQUENCE [LARGE SCALE GENOMIC DNA]</scope>
    <source>
        <strain evidence="1 2">AV2</strain>
    </source>
</reference>
<evidence type="ECO:0000313" key="2">
    <source>
        <dbReference type="Proteomes" id="UP001341135"/>
    </source>
</evidence>
<protein>
    <submittedName>
        <fullName evidence="1">Uncharacterized protein</fullName>
    </submittedName>
</protein>
<organism evidence="1 2">
    <name type="scientific">Pyrodictium abyssi</name>
    <dbReference type="NCBI Taxonomy" id="54256"/>
    <lineage>
        <taxon>Archaea</taxon>
        <taxon>Thermoproteota</taxon>
        <taxon>Thermoprotei</taxon>
        <taxon>Desulfurococcales</taxon>
        <taxon>Pyrodictiaceae</taxon>
        <taxon>Pyrodictium</taxon>
    </lineage>
</organism>
<proteinExistence type="predicted"/>
<sequence length="158" mass="17546">MVKLVSPSKTSPYWGLLVAVQELRVVAPLATVHSLYYLAGLLGWQHGYRFTLTSRGPFSKELAQDLARGRAPKPPRHVIKQLQLLVAKLCGNRPYCGKYIVVAALLAAYARLYPPPKDPIAYYLQRHPGVDPLLVKRVAGILSSLGMLPLQRKSHNPQ</sequence>
<dbReference type="Proteomes" id="UP001341135">
    <property type="component" value="Chromosome"/>
</dbReference>
<gene>
    <name evidence="1" type="ORF">PABY_01780</name>
</gene>
<keyword evidence="2" id="KW-1185">Reference proteome</keyword>
<evidence type="ECO:0000313" key="1">
    <source>
        <dbReference type="EMBL" id="BES80611.1"/>
    </source>
</evidence>
<dbReference type="EMBL" id="AP028907">
    <property type="protein sequence ID" value="BES80611.1"/>
    <property type="molecule type" value="Genomic_DNA"/>
</dbReference>